<sequence>MQNPLATNQGDEFEYLTAIAEKSALPSWPVQLSVAIALDEGAHKLYQRPYS</sequence>
<evidence type="ECO:0000313" key="1">
    <source>
        <dbReference type="EMBL" id="AHX39923.1"/>
    </source>
</evidence>
<dbReference type="AlphaFoldDB" id="A0A023Q090"/>
<dbReference type="EMBL" id="KF724688">
    <property type="protein sequence ID" value="AHX39923.1"/>
    <property type="molecule type" value="Genomic_DNA"/>
</dbReference>
<proteinExistence type="predicted"/>
<name>A0A023Q090_9GAMM</name>
<organism evidence="1">
    <name type="scientific">Pseudoalteromonas luteoviolacea</name>
    <dbReference type="NCBI Taxonomy" id="43657"/>
    <lineage>
        <taxon>Bacteria</taxon>
        <taxon>Pseudomonadati</taxon>
        <taxon>Pseudomonadota</taxon>
        <taxon>Gammaproteobacteria</taxon>
        <taxon>Alteromonadales</taxon>
        <taxon>Pseudoalteromonadaceae</taxon>
        <taxon>Pseudoalteromonas</taxon>
    </lineage>
</organism>
<reference evidence="1" key="1">
    <citation type="journal article" date="2014" name="Science">
        <title>Marine tubeworm metamorphosis induced by arrays of bacterial phage tail-like structures.</title>
        <authorList>
            <person name="Shikuma N.J."/>
            <person name="Pilhofer M."/>
            <person name="Weiss G.L."/>
            <person name="Hadfield M.G."/>
            <person name="Jensen G.J."/>
            <person name="Newman D.K."/>
        </authorList>
    </citation>
    <scope>NUCLEOTIDE SEQUENCE</scope>
    <source>
        <strain evidence="1">HI1</strain>
    </source>
</reference>
<accession>A0A023Q090</accession>
<protein>
    <submittedName>
        <fullName evidence="1">Uncharacterized protein</fullName>
    </submittedName>
</protein>